<protein>
    <submittedName>
        <fullName evidence="1">Uncharacterized protein</fullName>
    </submittedName>
</protein>
<gene>
    <name evidence="1" type="ORF">AMECASPLE_011037</name>
</gene>
<accession>A0ABV1A7G2</accession>
<sequence length="100" mass="10850">MQNSMFSLPGAPGIHYLSLSLAGVQDDVVAGAPLSQVAPQRKSVTNLLLFSNHSPYQNVSGHTLLQTRGLKPVLLGPQVTFWTFSLLKTLGKNDKCNHCF</sequence>
<evidence type="ECO:0000313" key="2">
    <source>
        <dbReference type="Proteomes" id="UP001469553"/>
    </source>
</evidence>
<proteinExistence type="predicted"/>
<dbReference type="Proteomes" id="UP001469553">
    <property type="component" value="Unassembled WGS sequence"/>
</dbReference>
<comment type="caution">
    <text evidence="1">The sequence shown here is derived from an EMBL/GenBank/DDBJ whole genome shotgun (WGS) entry which is preliminary data.</text>
</comment>
<organism evidence="1 2">
    <name type="scientific">Ameca splendens</name>
    <dbReference type="NCBI Taxonomy" id="208324"/>
    <lineage>
        <taxon>Eukaryota</taxon>
        <taxon>Metazoa</taxon>
        <taxon>Chordata</taxon>
        <taxon>Craniata</taxon>
        <taxon>Vertebrata</taxon>
        <taxon>Euteleostomi</taxon>
        <taxon>Actinopterygii</taxon>
        <taxon>Neopterygii</taxon>
        <taxon>Teleostei</taxon>
        <taxon>Neoteleostei</taxon>
        <taxon>Acanthomorphata</taxon>
        <taxon>Ovalentaria</taxon>
        <taxon>Atherinomorphae</taxon>
        <taxon>Cyprinodontiformes</taxon>
        <taxon>Goodeidae</taxon>
        <taxon>Ameca</taxon>
    </lineage>
</organism>
<dbReference type="EMBL" id="JAHRIP010085294">
    <property type="protein sequence ID" value="MEQ2314335.1"/>
    <property type="molecule type" value="Genomic_DNA"/>
</dbReference>
<reference evidence="1 2" key="1">
    <citation type="submission" date="2021-06" db="EMBL/GenBank/DDBJ databases">
        <authorList>
            <person name="Palmer J.M."/>
        </authorList>
    </citation>
    <scope>NUCLEOTIDE SEQUENCE [LARGE SCALE GENOMIC DNA]</scope>
    <source>
        <strain evidence="1 2">AS_MEX2019</strain>
        <tissue evidence="1">Muscle</tissue>
    </source>
</reference>
<name>A0ABV1A7G2_9TELE</name>
<evidence type="ECO:0000313" key="1">
    <source>
        <dbReference type="EMBL" id="MEQ2314335.1"/>
    </source>
</evidence>
<keyword evidence="2" id="KW-1185">Reference proteome</keyword>